<dbReference type="InterPro" id="IPR053137">
    <property type="entry name" value="NLR-like"/>
</dbReference>
<sequence length="90" mass="9640">MRSTVVRNLEVQKLSDAVLCFGMEAAGLNTEFSCLVIRGISDYTDSHTNDAWQHYAAVAAAACTKEVVTYLDPAASAVTLGEPPLYGETL</sequence>
<reference evidence="1 2" key="1">
    <citation type="submission" date="2019-03" db="EMBL/GenBank/DDBJ databases">
        <title>Draft genome sequence of Xylaria hypoxylon DSM 108379, a ubiquitous saprotrophic-parasitic fungi on hardwood.</title>
        <authorList>
            <person name="Buettner E."/>
            <person name="Leonhardt S."/>
            <person name="Gebauer A.M."/>
            <person name="Liers C."/>
            <person name="Hofrichter M."/>
            <person name="Kellner H."/>
        </authorList>
    </citation>
    <scope>NUCLEOTIDE SEQUENCE [LARGE SCALE GENOMIC DNA]</scope>
    <source>
        <strain evidence="1 2">DSM 108379</strain>
    </source>
</reference>
<organism evidence="1 2">
    <name type="scientific">Xylaria hypoxylon</name>
    <dbReference type="NCBI Taxonomy" id="37992"/>
    <lineage>
        <taxon>Eukaryota</taxon>
        <taxon>Fungi</taxon>
        <taxon>Dikarya</taxon>
        <taxon>Ascomycota</taxon>
        <taxon>Pezizomycotina</taxon>
        <taxon>Sordariomycetes</taxon>
        <taxon>Xylariomycetidae</taxon>
        <taxon>Xylariales</taxon>
        <taxon>Xylariaceae</taxon>
        <taxon>Xylaria</taxon>
    </lineage>
</organism>
<protein>
    <recommendedName>
        <fullName evidence="3">Nucleoside phosphorylase domain-containing protein</fullName>
    </recommendedName>
</protein>
<accession>A0A4Z0Y5X3</accession>
<proteinExistence type="predicted"/>
<dbReference type="GO" id="GO:0003824">
    <property type="term" value="F:catalytic activity"/>
    <property type="evidence" value="ECO:0007669"/>
    <property type="project" value="InterPro"/>
</dbReference>
<dbReference type="GO" id="GO:0009116">
    <property type="term" value="P:nucleoside metabolic process"/>
    <property type="evidence" value="ECO:0007669"/>
    <property type="project" value="InterPro"/>
</dbReference>
<dbReference type="PANTHER" id="PTHR46082:SF11">
    <property type="entry name" value="AAA+ ATPASE DOMAIN-CONTAINING PROTEIN-RELATED"/>
    <property type="match status" value="1"/>
</dbReference>
<dbReference type="InterPro" id="IPR035994">
    <property type="entry name" value="Nucleoside_phosphorylase_sf"/>
</dbReference>
<evidence type="ECO:0000313" key="2">
    <source>
        <dbReference type="Proteomes" id="UP000297716"/>
    </source>
</evidence>
<dbReference type="SUPFAM" id="SSF53167">
    <property type="entry name" value="Purine and uridine phosphorylases"/>
    <property type="match status" value="1"/>
</dbReference>
<dbReference type="PANTHER" id="PTHR46082">
    <property type="entry name" value="ATP/GTP-BINDING PROTEIN-RELATED"/>
    <property type="match status" value="1"/>
</dbReference>
<gene>
    <name evidence="1" type="ORF">E0Z10_g9567</name>
</gene>
<dbReference type="Proteomes" id="UP000297716">
    <property type="component" value="Unassembled WGS sequence"/>
</dbReference>
<name>A0A4Z0Y5X3_9PEZI</name>
<dbReference type="EMBL" id="SKBN01000307">
    <property type="protein sequence ID" value="TGJ79204.1"/>
    <property type="molecule type" value="Genomic_DNA"/>
</dbReference>
<keyword evidence="2" id="KW-1185">Reference proteome</keyword>
<dbReference type="Gene3D" id="3.40.50.1580">
    <property type="entry name" value="Nucleoside phosphorylase domain"/>
    <property type="match status" value="1"/>
</dbReference>
<evidence type="ECO:0008006" key="3">
    <source>
        <dbReference type="Google" id="ProtNLM"/>
    </source>
</evidence>
<comment type="caution">
    <text evidence="1">The sequence shown here is derived from an EMBL/GenBank/DDBJ whole genome shotgun (WGS) entry which is preliminary data.</text>
</comment>
<evidence type="ECO:0000313" key="1">
    <source>
        <dbReference type="EMBL" id="TGJ79204.1"/>
    </source>
</evidence>
<dbReference type="STRING" id="37992.A0A4Z0Y5X3"/>
<dbReference type="OrthoDB" id="1577640at2759"/>
<dbReference type="AlphaFoldDB" id="A0A4Z0Y5X3"/>